<dbReference type="STRING" id="648782.SAMN04488554_3849"/>
<reference evidence="16" key="1">
    <citation type="submission" date="2016-10" db="EMBL/GenBank/DDBJ databases">
        <authorList>
            <person name="Varghese N."/>
            <person name="Submissions S."/>
        </authorList>
    </citation>
    <scope>NUCLEOTIDE SEQUENCE [LARGE SCALE GENOMIC DNA]</scope>
    <source>
        <strain evidence="16">DSM 21368</strain>
    </source>
</reference>
<dbReference type="Gene3D" id="1.20.1560.10">
    <property type="entry name" value="ABC transporter type 1, transmembrane domain"/>
    <property type="match status" value="1"/>
</dbReference>
<keyword evidence="2" id="KW-0813">Transport</keyword>
<dbReference type="GO" id="GO:0005886">
    <property type="term" value="C:plasma membrane"/>
    <property type="evidence" value="ECO:0007669"/>
    <property type="project" value="UniProtKB-SubCell"/>
</dbReference>
<keyword evidence="8 12" id="KW-1133">Transmembrane helix</keyword>
<keyword evidence="16" id="KW-1185">Reference proteome</keyword>
<dbReference type="SMART" id="SM00382">
    <property type="entry name" value="AAA"/>
    <property type="match status" value="1"/>
</dbReference>
<feature type="transmembrane region" description="Helical" evidence="12">
    <location>
        <begin position="156"/>
        <end position="177"/>
    </location>
</feature>
<dbReference type="Proteomes" id="UP000199220">
    <property type="component" value="Unassembled WGS sequence"/>
</dbReference>
<comment type="similarity">
    <text evidence="10">Belongs to the ABC transporter superfamily. Siderophore-Fe(3+) uptake transporter (SIUT) (TC 3.A.1.21) family.</text>
</comment>
<dbReference type="PROSITE" id="PS00211">
    <property type="entry name" value="ABC_TRANSPORTER_1"/>
    <property type="match status" value="1"/>
</dbReference>
<evidence type="ECO:0000256" key="9">
    <source>
        <dbReference type="ARBA" id="ARBA00023136"/>
    </source>
</evidence>
<comment type="subcellular location">
    <subcellularLocation>
        <location evidence="1">Cell inner membrane</location>
        <topology evidence="1">Multi-pass membrane protein</topology>
    </subcellularLocation>
</comment>
<dbReference type="InterPro" id="IPR036640">
    <property type="entry name" value="ABC1_TM_sf"/>
</dbReference>
<dbReference type="PROSITE" id="PS50929">
    <property type="entry name" value="ABC_TM1F"/>
    <property type="match status" value="1"/>
</dbReference>
<evidence type="ECO:0000256" key="11">
    <source>
        <dbReference type="SAM" id="MobiDB-lite"/>
    </source>
</evidence>
<feature type="transmembrane region" description="Helical" evidence="12">
    <location>
        <begin position="183"/>
        <end position="203"/>
    </location>
</feature>
<feature type="transmembrane region" description="Helical" evidence="12">
    <location>
        <begin position="81"/>
        <end position="110"/>
    </location>
</feature>
<evidence type="ECO:0000256" key="7">
    <source>
        <dbReference type="ARBA" id="ARBA00022840"/>
    </source>
</evidence>
<evidence type="ECO:0000256" key="5">
    <source>
        <dbReference type="ARBA" id="ARBA00022692"/>
    </source>
</evidence>
<evidence type="ECO:0000256" key="10">
    <source>
        <dbReference type="ARBA" id="ARBA00023455"/>
    </source>
</evidence>
<gene>
    <name evidence="15" type="ORF">SAMN04488554_3849</name>
</gene>
<feature type="compositionally biased region" description="Basic and acidic residues" evidence="11">
    <location>
        <begin position="598"/>
        <end position="611"/>
    </location>
</feature>
<keyword evidence="9 12" id="KW-0472">Membrane</keyword>
<dbReference type="SUPFAM" id="SSF90123">
    <property type="entry name" value="ABC transporter transmembrane region"/>
    <property type="match status" value="1"/>
</dbReference>
<evidence type="ECO:0000259" key="14">
    <source>
        <dbReference type="PROSITE" id="PS50929"/>
    </source>
</evidence>
<dbReference type="Gene3D" id="3.40.50.300">
    <property type="entry name" value="P-loop containing nucleotide triphosphate hydrolases"/>
    <property type="match status" value="1"/>
</dbReference>
<keyword evidence="3" id="KW-1003">Cell membrane</keyword>
<keyword evidence="6" id="KW-0547">Nucleotide-binding</keyword>
<evidence type="ECO:0000256" key="12">
    <source>
        <dbReference type="SAM" id="Phobius"/>
    </source>
</evidence>
<evidence type="ECO:0000256" key="1">
    <source>
        <dbReference type="ARBA" id="ARBA00004429"/>
    </source>
</evidence>
<evidence type="ECO:0000313" key="16">
    <source>
        <dbReference type="Proteomes" id="UP000199220"/>
    </source>
</evidence>
<dbReference type="AlphaFoldDB" id="A0A1H5N1M0"/>
<keyword evidence="4" id="KW-0997">Cell inner membrane</keyword>
<dbReference type="PANTHER" id="PTHR43394:SF1">
    <property type="entry name" value="ATP-BINDING CASSETTE SUB-FAMILY B MEMBER 10, MITOCHONDRIAL"/>
    <property type="match status" value="1"/>
</dbReference>
<name>A0A1H5N1M0_9MICO</name>
<feature type="region of interest" description="Disordered" evidence="11">
    <location>
        <begin position="578"/>
        <end position="611"/>
    </location>
</feature>
<dbReference type="Pfam" id="PF00664">
    <property type="entry name" value="ABC_membrane"/>
    <property type="match status" value="1"/>
</dbReference>
<protein>
    <submittedName>
        <fullName evidence="15">ATP-binding cassette, subfamily B</fullName>
    </submittedName>
</protein>
<dbReference type="RefSeq" id="WP_089774754.1">
    <property type="nucleotide sequence ID" value="NZ_FNTX01000002.1"/>
</dbReference>
<dbReference type="GO" id="GO:0015421">
    <property type="term" value="F:ABC-type oligopeptide transporter activity"/>
    <property type="evidence" value="ECO:0007669"/>
    <property type="project" value="TreeGrafter"/>
</dbReference>
<dbReference type="CDD" id="cd18564">
    <property type="entry name" value="ABC_6TM_exporter_like"/>
    <property type="match status" value="1"/>
</dbReference>
<evidence type="ECO:0000256" key="3">
    <source>
        <dbReference type="ARBA" id="ARBA00022475"/>
    </source>
</evidence>
<dbReference type="InterPro" id="IPR011527">
    <property type="entry name" value="ABC1_TM_dom"/>
</dbReference>
<proteinExistence type="inferred from homology"/>
<evidence type="ECO:0000259" key="13">
    <source>
        <dbReference type="PROSITE" id="PS50893"/>
    </source>
</evidence>
<dbReference type="InterPro" id="IPR003439">
    <property type="entry name" value="ABC_transporter-like_ATP-bd"/>
</dbReference>
<accession>A0A1H5N1M0</accession>
<feature type="domain" description="ABC transmembrane type-1" evidence="14">
    <location>
        <begin position="35"/>
        <end position="328"/>
    </location>
</feature>
<dbReference type="PROSITE" id="PS50893">
    <property type="entry name" value="ABC_TRANSPORTER_2"/>
    <property type="match status" value="1"/>
</dbReference>
<sequence>MPSSDRRSMRRSLHGLRRTAGYLKPHLRAERTLLFGGSAALFAEVAMRLLEPWPLKFVLDGVIAASGARIGLDAPDNLPMVLVLACVALLVIVTLRAVAAYLMTLCFALAGNRLLTAMREQVYAHLQTLSMAFHDNARTGDLVTRVTSDVGRLKEVGVTAALPLLGNVITMVTMLGVVAVLDWQLALVMLAVLPLFVLTGARLSRKITGVSRTQRKAEGALASLAAETLAAMRVVQSYSLEDRMQAAFASNNVKTLKDGVKAKKLSAGLERRTDVLVGIATAGVLYLGATRVLAGALTPGELVVFLTYLKAAFKPMRDLAKYTGRIAQAAASGERLVDLLEERPRVVNQQWARSARPFLGDIQFTDVWLSYTTGHPVLRGLNLRIRAGERVAVVGPSGAGKSSVAMLLSRLRDPDYGQVRIDGHDLRDLTMESVRPQIAIVLQESLLFAMSIRENIAHGACDVTDEEIERAARLAGAHEFITALPDGYDTVVGERGATLSGGQRQRIAIARAAVRDAPIVVLDEAMTGLDQDTEQEVLAAMDRLTDGRTTIVITHDLAAAQNADRVIWIDGGLATDHGPPSQVLSRHAGEPGVISGPHRRDPREAYRAVRR</sequence>
<evidence type="ECO:0000313" key="15">
    <source>
        <dbReference type="EMBL" id="SEE95474.1"/>
    </source>
</evidence>
<dbReference type="PANTHER" id="PTHR43394">
    <property type="entry name" value="ATP-DEPENDENT PERMEASE MDL1, MITOCHONDRIAL"/>
    <property type="match status" value="1"/>
</dbReference>
<keyword evidence="7 15" id="KW-0067">ATP-binding</keyword>
<dbReference type="InterPro" id="IPR027417">
    <property type="entry name" value="P-loop_NTPase"/>
</dbReference>
<keyword evidence="5 12" id="KW-0812">Transmembrane</keyword>
<evidence type="ECO:0000256" key="8">
    <source>
        <dbReference type="ARBA" id="ARBA00022989"/>
    </source>
</evidence>
<dbReference type="OrthoDB" id="9806127at2"/>
<dbReference type="InterPro" id="IPR003593">
    <property type="entry name" value="AAA+_ATPase"/>
</dbReference>
<feature type="transmembrane region" description="Helical" evidence="12">
    <location>
        <begin position="32"/>
        <end position="50"/>
    </location>
</feature>
<dbReference type="SUPFAM" id="SSF52540">
    <property type="entry name" value="P-loop containing nucleoside triphosphate hydrolases"/>
    <property type="match status" value="1"/>
</dbReference>
<dbReference type="Pfam" id="PF00005">
    <property type="entry name" value="ABC_tran"/>
    <property type="match status" value="1"/>
</dbReference>
<dbReference type="GO" id="GO:0016887">
    <property type="term" value="F:ATP hydrolysis activity"/>
    <property type="evidence" value="ECO:0007669"/>
    <property type="project" value="InterPro"/>
</dbReference>
<evidence type="ECO:0000256" key="2">
    <source>
        <dbReference type="ARBA" id="ARBA00022448"/>
    </source>
</evidence>
<dbReference type="FunFam" id="3.40.50.300:FF:000221">
    <property type="entry name" value="Multidrug ABC transporter ATP-binding protein"/>
    <property type="match status" value="1"/>
</dbReference>
<evidence type="ECO:0000256" key="6">
    <source>
        <dbReference type="ARBA" id="ARBA00022741"/>
    </source>
</evidence>
<evidence type="ECO:0000256" key="4">
    <source>
        <dbReference type="ARBA" id="ARBA00022519"/>
    </source>
</evidence>
<dbReference type="InterPro" id="IPR039421">
    <property type="entry name" value="Type_1_exporter"/>
</dbReference>
<dbReference type="GO" id="GO:0005524">
    <property type="term" value="F:ATP binding"/>
    <property type="evidence" value="ECO:0007669"/>
    <property type="project" value="UniProtKB-KW"/>
</dbReference>
<dbReference type="EMBL" id="FNTX01000002">
    <property type="protein sequence ID" value="SEE95474.1"/>
    <property type="molecule type" value="Genomic_DNA"/>
</dbReference>
<organism evidence="15 16">
    <name type="scientific">Ruania alba</name>
    <dbReference type="NCBI Taxonomy" id="648782"/>
    <lineage>
        <taxon>Bacteria</taxon>
        <taxon>Bacillati</taxon>
        <taxon>Actinomycetota</taxon>
        <taxon>Actinomycetes</taxon>
        <taxon>Micrococcales</taxon>
        <taxon>Ruaniaceae</taxon>
        <taxon>Ruania</taxon>
    </lineage>
</organism>
<feature type="domain" description="ABC transporter" evidence="13">
    <location>
        <begin position="362"/>
        <end position="596"/>
    </location>
</feature>
<dbReference type="InterPro" id="IPR017871">
    <property type="entry name" value="ABC_transporter-like_CS"/>
</dbReference>